<accession>A0A5N6QZK8</accession>
<keyword evidence="3" id="KW-1185">Reference proteome</keyword>
<dbReference type="Proteomes" id="UP000327013">
    <property type="component" value="Chromosome 3"/>
</dbReference>
<evidence type="ECO:0000313" key="3">
    <source>
        <dbReference type="Proteomes" id="UP000327013"/>
    </source>
</evidence>
<feature type="compositionally biased region" description="Basic and acidic residues" evidence="1">
    <location>
        <begin position="71"/>
        <end position="88"/>
    </location>
</feature>
<evidence type="ECO:0000256" key="1">
    <source>
        <dbReference type="SAM" id="MobiDB-lite"/>
    </source>
</evidence>
<organism evidence="2 3">
    <name type="scientific">Carpinus fangiana</name>
    <dbReference type="NCBI Taxonomy" id="176857"/>
    <lineage>
        <taxon>Eukaryota</taxon>
        <taxon>Viridiplantae</taxon>
        <taxon>Streptophyta</taxon>
        <taxon>Embryophyta</taxon>
        <taxon>Tracheophyta</taxon>
        <taxon>Spermatophyta</taxon>
        <taxon>Magnoliopsida</taxon>
        <taxon>eudicotyledons</taxon>
        <taxon>Gunneridae</taxon>
        <taxon>Pentapetalae</taxon>
        <taxon>rosids</taxon>
        <taxon>fabids</taxon>
        <taxon>Fagales</taxon>
        <taxon>Betulaceae</taxon>
        <taxon>Carpinus</taxon>
    </lineage>
</organism>
<feature type="region of interest" description="Disordered" evidence="1">
    <location>
        <begin position="71"/>
        <end position="100"/>
    </location>
</feature>
<dbReference type="AlphaFoldDB" id="A0A5N6QZK8"/>
<protein>
    <submittedName>
        <fullName evidence="2">Uncharacterized protein</fullName>
    </submittedName>
</protein>
<name>A0A5N6QZK8_9ROSI</name>
<proteinExistence type="predicted"/>
<feature type="compositionally biased region" description="Basic residues" evidence="1">
    <location>
        <begin position="89"/>
        <end position="100"/>
    </location>
</feature>
<evidence type="ECO:0000313" key="2">
    <source>
        <dbReference type="EMBL" id="KAE8022400.1"/>
    </source>
</evidence>
<gene>
    <name evidence="2" type="ORF">FH972_008202</name>
</gene>
<sequence>MSEKAKPLKTGTLILARQQHFTYHLLSDYSKESKPIPLQFSENKNYQSGVQAWPGQALRVPFKIGGHVAGEERNQAQGEEHQPADQRPRNRLHLKRCRRR</sequence>
<dbReference type="EMBL" id="CM017323">
    <property type="protein sequence ID" value="KAE8022400.1"/>
    <property type="molecule type" value="Genomic_DNA"/>
</dbReference>
<reference evidence="2 3" key="1">
    <citation type="submission" date="2019-06" db="EMBL/GenBank/DDBJ databases">
        <title>A chromosomal-level reference genome of Carpinus fangiana (Coryloideae, Betulaceae).</title>
        <authorList>
            <person name="Yang X."/>
            <person name="Wang Z."/>
            <person name="Zhang L."/>
            <person name="Hao G."/>
            <person name="Liu J."/>
            <person name="Yang Y."/>
        </authorList>
    </citation>
    <scope>NUCLEOTIDE SEQUENCE [LARGE SCALE GENOMIC DNA]</scope>
    <source>
        <strain evidence="2">Cfa_2016G</strain>
        <tissue evidence="2">Leaf</tissue>
    </source>
</reference>